<dbReference type="AlphaFoldDB" id="A0A0H5BX97"/>
<dbReference type="PANTHER" id="PTHR21666:SF263">
    <property type="entry name" value="MUREIN HYDROLASE ACTIVATOR NLPD"/>
    <property type="match status" value="1"/>
</dbReference>
<comment type="similarity">
    <text evidence="3">Belongs to the E.coli NlpD/Haemophilus LppB family.</text>
</comment>
<dbReference type="GO" id="GO:0005886">
    <property type="term" value="C:plasma membrane"/>
    <property type="evidence" value="ECO:0007669"/>
    <property type="project" value="UniProtKB-SubCell"/>
</dbReference>
<evidence type="ECO:0000256" key="2">
    <source>
        <dbReference type="ARBA" id="ARBA00037728"/>
    </source>
</evidence>
<evidence type="ECO:0000313" key="6">
    <source>
        <dbReference type="EMBL" id="CEN32309.1"/>
    </source>
</evidence>
<comment type="subcellular location">
    <subcellularLocation>
        <location evidence="1">Cell inner membrane</location>
        <topology evidence="1">Lipid-anchor</topology>
    </subcellularLocation>
</comment>
<evidence type="ECO:0000313" key="7">
    <source>
        <dbReference type="Proteomes" id="UP000242753"/>
    </source>
</evidence>
<organism evidence="6 7">
    <name type="scientific">Candidatus Westeberhardia cardiocondylae</name>
    <dbReference type="NCBI Taxonomy" id="1594731"/>
    <lineage>
        <taxon>Bacteria</taxon>
        <taxon>Pseudomonadati</taxon>
        <taxon>Pseudomonadota</taxon>
        <taxon>Gammaproteobacteria</taxon>
        <taxon>Enterobacterales</taxon>
        <taxon>Enterobacteriaceae</taxon>
        <taxon>ant endosymbionts</taxon>
        <taxon>Candidatus Westeberhardia</taxon>
    </lineage>
</organism>
<dbReference type="Gene3D" id="2.70.70.10">
    <property type="entry name" value="Glucose Permease (Domain IIA)"/>
    <property type="match status" value="1"/>
</dbReference>
<comment type="function">
    <text evidence="2">Activator of the cell wall hydrolase AmiC. Required for septal murein cleavage and daughter cell separation during cell division.</text>
</comment>
<keyword evidence="7" id="KW-1185">Reference proteome</keyword>
<proteinExistence type="inferred from homology"/>
<gene>
    <name evidence="6" type="primary">nlpD</name>
    <name evidence="6" type="ORF">WEOB_381</name>
</gene>
<reference evidence="7" key="1">
    <citation type="submission" date="2015-01" db="EMBL/GenBank/DDBJ databases">
        <authorList>
            <person name="Manzano-Marin A."/>
            <person name="Manzano-Marin A."/>
        </authorList>
    </citation>
    <scope>NUCLEOTIDE SEQUENCE [LARGE SCALE GENOMIC DNA]</scope>
    <source>
        <strain evidence="7">obscurior</strain>
    </source>
</reference>
<dbReference type="KEGG" id="wca:WEOB_381"/>
<protein>
    <recommendedName>
        <fullName evidence="4">Murein hydrolase activator NlpD</fullName>
    </recommendedName>
</protein>
<dbReference type="InterPro" id="IPR016047">
    <property type="entry name" value="M23ase_b-sheet_dom"/>
</dbReference>
<dbReference type="STRING" id="1594731.WEOB_381"/>
<evidence type="ECO:0000256" key="3">
    <source>
        <dbReference type="ARBA" id="ARBA00038420"/>
    </source>
</evidence>
<dbReference type="EMBL" id="LN774881">
    <property type="protein sequence ID" value="CEN32309.1"/>
    <property type="molecule type" value="Genomic_DNA"/>
</dbReference>
<feature type="domain" description="M23ase beta-sheet core" evidence="5">
    <location>
        <begin position="238"/>
        <end position="333"/>
    </location>
</feature>
<dbReference type="InterPro" id="IPR011055">
    <property type="entry name" value="Dup_hybrid_motif"/>
</dbReference>
<keyword evidence="6" id="KW-0378">Hydrolase</keyword>
<sequence>MLYSWKYYISIYTIITINITNPIYNNNYYTYIKKNDMTLPQAKKQISCMLTKNKKLNFIKKFFHNNKKKNIYLHSHYNHLYQKKNKNNLIYYSINNKKNHIFHTNLLYLKNFFTITKKKIFFILNVLSKKKNKPHYKNQSNTTSSLYYLKNNKILITNIIKTNKIKNIFHKKNKKITLLTHIQHSIKKIKIKKENSLHSKNSKKSSLNNNYKKSTIINWNWPVKNENIPNYTSIKNNKNKSIDISGNLGQPILSVANGKVVYIGNDLKEYGNLIIIKHENHNYLSVYAHNEKILVNETDRVKTGQKIATMGKTETNKIKLHFSMYYKGKPINPLHYLRINK</sequence>
<accession>A0A0H5BX97</accession>
<dbReference type="SUPFAM" id="SSF51261">
    <property type="entry name" value="Duplicated hybrid motif"/>
    <property type="match status" value="1"/>
</dbReference>
<evidence type="ECO:0000256" key="1">
    <source>
        <dbReference type="ARBA" id="ARBA00004519"/>
    </source>
</evidence>
<dbReference type="InterPro" id="IPR050570">
    <property type="entry name" value="Cell_wall_metabolism_enzyme"/>
</dbReference>
<dbReference type="GO" id="GO:0032153">
    <property type="term" value="C:cell division site"/>
    <property type="evidence" value="ECO:0007669"/>
    <property type="project" value="TreeGrafter"/>
</dbReference>
<dbReference type="GO" id="GO:0009279">
    <property type="term" value="C:cell outer membrane"/>
    <property type="evidence" value="ECO:0007669"/>
    <property type="project" value="TreeGrafter"/>
</dbReference>
<evidence type="ECO:0000256" key="4">
    <source>
        <dbReference type="ARBA" id="ARBA00040670"/>
    </source>
</evidence>
<dbReference type="CDD" id="cd12797">
    <property type="entry name" value="M23_peptidase"/>
    <property type="match status" value="1"/>
</dbReference>
<name>A0A0H5BX97_9ENTR</name>
<dbReference type="Pfam" id="PF01551">
    <property type="entry name" value="Peptidase_M23"/>
    <property type="match status" value="1"/>
</dbReference>
<dbReference type="PANTHER" id="PTHR21666">
    <property type="entry name" value="PEPTIDASE-RELATED"/>
    <property type="match status" value="1"/>
</dbReference>
<dbReference type="Proteomes" id="UP000242753">
    <property type="component" value="Chromosome I"/>
</dbReference>
<evidence type="ECO:0000259" key="5">
    <source>
        <dbReference type="Pfam" id="PF01551"/>
    </source>
</evidence>
<dbReference type="GO" id="GO:0004222">
    <property type="term" value="F:metalloendopeptidase activity"/>
    <property type="evidence" value="ECO:0007669"/>
    <property type="project" value="TreeGrafter"/>
</dbReference>